<organism evidence="2 3">
    <name type="scientific">Parasphingopyxis marina</name>
    <dbReference type="NCBI Taxonomy" id="2761622"/>
    <lineage>
        <taxon>Bacteria</taxon>
        <taxon>Pseudomonadati</taxon>
        <taxon>Pseudomonadota</taxon>
        <taxon>Alphaproteobacteria</taxon>
        <taxon>Sphingomonadales</taxon>
        <taxon>Sphingomonadaceae</taxon>
        <taxon>Parasphingopyxis</taxon>
    </lineage>
</organism>
<keyword evidence="3" id="KW-1185">Reference proteome</keyword>
<dbReference type="SUPFAM" id="SSF55729">
    <property type="entry name" value="Acyl-CoA N-acyltransferases (Nat)"/>
    <property type="match status" value="1"/>
</dbReference>
<evidence type="ECO:0000259" key="1">
    <source>
        <dbReference type="PROSITE" id="PS51186"/>
    </source>
</evidence>
<protein>
    <submittedName>
        <fullName evidence="2">GNAT family N-acetyltransferase</fullName>
    </submittedName>
</protein>
<dbReference type="InterPro" id="IPR051531">
    <property type="entry name" value="N-acetyltransferase"/>
</dbReference>
<dbReference type="PROSITE" id="PS51186">
    <property type="entry name" value="GNAT"/>
    <property type="match status" value="1"/>
</dbReference>
<dbReference type="Gene3D" id="3.40.630.30">
    <property type="match status" value="1"/>
</dbReference>
<dbReference type="PANTHER" id="PTHR43792">
    <property type="entry name" value="GNAT FAMILY, PUTATIVE (AFU_ORTHOLOGUE AFUA_3G00765)-RELATED-RELATED"/>
    <property type="match status" value="1"/>
</dbReference>
<gene>
    <name evidence="2" type="ORF">H6P80_10320</name>
</gene>
<dbReference type="AlphaFoldDB" id="A0A842I1D7"/>
<keyword evidence="2" id="KW-0808">Transferase</keyword>
<reference evidence="2 3" key="1">
    <citation type="submission" date="2020-08" db="EMBL/GenBank/DDBJ databases">
        <title>Draft genome sequence of Parasphingopyxis sp. GrpM-11.</title>
        <authorList>
            <person name="Oh J."/>
            <person name="Roh D.-H."/>
        </authorList>
    </citation>
    <scope>NUCLEOTIDE SEQUENCE [LARGE SCALE GENOMIC DNA]</scope>
    <source>
        <strain evidence="2 3">GrpM-11</strain>
    </source>
</reference>
<evidence type="ECO:0000313" key="3">
    <source>
        <dbReference type="Proteomes" id="UP000564378"/>
    </source>
</evidence>
<dbReference type="InterPro" id="IPR016181">
    <property type="entry name" value="Acyl_CoA_acyltransferase"/>
</dbReference>
<name>A0A842I1D7_9SPHN</name>
<dbReference type="Proteomes" id="UP000564378">
    <property type="component" value="Unassembled WGS sequence"/>
</dbReference>
<dbReference type="EMBL" id="JACJVJ010000002">
    <property type="protein sequence ID" value="MBC2778010.1"/>
    <property type="molecule type" value="Genomic_DNA"/>
</dbReference>
<comment type="caution">
    <text evidence="2">The sequence shown here is derived from an EMBL/GenBank/DDBJ whole genome shotgun (WGS) entry which is preliminary data.</text>
</comment>
<feature type="domain" description="N-acetyltransferase" evidence="1">
    <location>
        <begin position="1"/>
        <end position="158"/>
    </location>
</feature>
<proteinExistence type="predicted"/>
<sequence length="169" mass="19395">MFAHCNSQPNVMRWLGGVQTREKTNEMIDKLLRWQADYGHSFWAVERKEDGELLGFCGLKRIDRACIPDIGTPEIGWRLREDAWGQGYAREAAAASLDYGFDTLGMAFITALTLPGNAASWGLMERLGMTRREDLDYYDEEDWGPKVGKEIVYRIAREDWARIRQENAA</sequence>
<dbReference type="Pfam" id="PF13302">
    <property type="entry name" value="Acetyltransf_3"/>
    <property type="match status" value="1"/>
</dbReference>
<dbReference type="InterPro" id="IPR000182">
    <property type="entry name" value="GNAT_dom"/>
</dbReference>
<dbReference type="GO" id="GO:0016747">
    <property type="term" value="F:acyltransferase activity, transferring groups other than amino-acyl groups"/>
    <property type="evidence" value="ECO:0007669"/>
    <property type="project" value="InterPro"/>
</dbReference>
<dbReference type="PANTHER" id="PTHR43792:SF1">
    <property type="entry name" value="N-ACETYLTRANSFERASE DOMAIN-CONTAINING PROTEIN"/>
    <property type="match status" value="1"/>
</dbReference>
<accession>A0A842I1D7</accession>
<evidence type="ECO:0000313" key="2">
    <source>
        <dbReference type="EMBL" id="MBC2778010.1"/>
    </source>
</evidence>